<dbReference type="STRING" id="45235.A0A2K3Q6F5"/>
<evidence type="ECO:0000313" key="5">
    <source>
        <dbReference type="Proteomes" id="UP000236621"/>
    </source>
</evidence>
<dbReference type="PANTHER" id="PTHR48051:SF1">
    <property type="entry name" value="RAS SUPPRESSOR PROTEIN 1"/>
    <property type="match status" value="1"/>
</dbReference>
<gene>
    <name evidence="4" type="ORF">TCAP_06968</name>
</gene>
<accession>A0A2K3Q6F5</accession>
<name>A0A2K3Q6F5_9HYPO</name>
<dbReference type="SMART" id="SM00369">
    <property type="entry name" value="LRR_TYP"/>
    <property type="match status" value="2"/>
</dbReference>
<dbReference type="InterPro" id="IPR019487">
    <property type="entry name" value="RAM_signalling_pathway_SOG2"/>
</dbReference>
<dbReference type="PROSITE" id="PS51450">
    <property type="entry name" value="LRR"/>
    <property type="match status" value="1"/>
</dbReference>
<dbReference type="AlphaFoldDB" id="A0A2K3Q6F5"/>
<dbReference type="GO" id="GO:0005737">
    <property type="term" value="C:cytoplasm"/>
    <property type="evidence" value="ECO:0007669"/>
    <property type="project" value="TreeGrafter"/>
</dbReference>
<keyword evidence="1" id="KW-0433">Leucine-rich repeat</keyword>
<dbReference type="EMBL" id="NRSZ01001151">
    <property type="protein sequence ID" value="PNY23084.1"/>
    <property type="molecule type" value="Genomic_DNA"/>
</dbReference>
<organism evidence="4 5">
    <name type="scientific">Tolypocladium capitatum</name>
    <dbReference type="NCBI Taxonomy" id="45235"/>
    <lineage>
        <taxon>Eukaryota</taxon>
        <taxon>Fungi</taxon>
        <taxon>Dikarya</taxon>
        <taxon>Ascomycota</taxon>
        <taxon>Pezizomycotina</taxon>
        <taxon>Sordariomycetes</taxon>
        <taxon>Hypocreomycetidae</taxon>
        <taxon>Hypocreales</taxon>
        <taxon>Ophiocordycipitaceae</taxon>
        <taxon>Tolypocladium</taxon>
    </lineage>
</organism>
<dbReference type="InterPro" id="IPR001611">
    <property type="entry name" value="Leu-rich_rpt"/>
</dbReference>
<keyword evidence="2" id="KW-0677">Repeat</keyword>
<dbReference type="OrthoDB" id="1394818at2759"/>
<evidence type="ECO:0000256" key="2">
    <source>
        <dbReference type="ARBA" id="ARBA00022737"/>
    </source>
</evidence>
<feature type="region of interest" description="Disordered" evidence="3">
    <location>
        <begin position="144"/>
        <end position="168"/>
    </location>
</feature>
<dbReference type="Pfam" id="PF10428">
    <property type="entry name" value="SOG2"/>
    <property type="match status" value="1"/>
</dbReference>
<keyword evidence="5" id="KW-1185">Reference proteome</keyword>
<sequence>LCDLQSLEILDLGHNELRVLPEEIARLSSLKVLSVPDNQIRKLPLCLADMYPLQVLKFEGNPISFPPKDIIIHLQAGGQHNGALRDGEVAEIAATAHIKKIVRHYAINRRVELRATGDELSAGTETPRLPLRRAATGRFPVKVNGADFPSVRRSPNSSQRLPPMPTESHHRVLSQQNTAIRRPGAMPLTIGNVNERLRSNSETLFRSNKTDGRSRRIGIVSRKTSELGTLDESQADVQFSHHRGLSYGSAVKGTPRGVKSPTISTQAYLQRPVYVRWLSILPERRRESTIVDPVIEAAKGILYSAFQIHPTIQALLMLANRRSGKRSSLEIVFYNTNSHVEELEQEIEKYDSASIKDDNLSSHNENVYRACQTLVSAYGHVCALLANNVDSFVDDGDQRYIRSFLMLLYHSTMELCVTLSSLATKCLQHLKATVLADSNETIRPYFREACASITFENPGVPACRNRTLMHDTKNLRFTPSADIPSTKCTKRSAAITLASPRSGEALAALGIRKLRSELRQKTRTLARFPPFRAQLTGGFRNAPAHCREDWGRLIVMCTGTITQTEAVEKMLFVIKREDSNAGSQASFWDTCVNFIESWIWSSESANSLHTLNYAI</sequence>
<protein>
    <submittedName>
        <fullName evidence="4">Leucine-rich repeat-containing protein sog2</fullName>
    </submittedName>
</protein>
<dbReference type="InterPro" id="IPR003591">
    <property type="entry name" value="Leu-rich_rpt_typical-subtyp"/>
</dbReference>
<dbReference type="InterPro" id="IPR050216">
    <property type="entry name" value="LRR_domain-containing"/>
</dbReference>
<dbReference type="SUPFAM" id="SSF52075">
    <property type="entry name" value="Outer arm dynein light chain 1"/>
    <property type="match status" value="1"/>
</dbReference>
<proteinExistence type="predicted"/>
<comment type="caution">
    <text evidence="4">The sequence shown here is derived from an EMBL/GenBank/DDBJ whole genome shotgun (WGS) entry which is preliminary data.</text>
</comment>
<dbReference type="Gene3D" id="3.80.10.10">
    <property type="entry name" value="Ribonuclease Inhibitor"/>
    <property type="match status" value="1"/>
</dbReference>
<evidence type="ECO:0000256" key="1">
    <source>
        <dbReference type="ARBA" id="ARBA00022614"/>
    </source>
</evidence>
<evidence type="ECO:0000313" key="4">
    <source>
        <dbReference type="EMBL" id="PNY23084.1"/>
    </source>
</evidence>
<dbReference type="Proteomes" id="UP000236621">
    <property type="component" value="Unassembled WGS sequence"/>
</dbReference>
<dbReference type="InterPro" id="IPR032675">
    <property type="entry name" value="LRR_dom_sf"/>
</dbReference>
<evidence type="ECO:0000256" key="3">
    <source>
        <dbReference type="SAM" id="MobiDB-lite"/>
    </source>
</evidence>
<dbReference type="PANTHER" id="PTHR48051">
    <property type="match status" value="1"/>
</dbReference>
<feature type="non-terminal residue" evidence="4">
    <location>
        <position position="1"/>
    </location>
</feature>
<reference evidence="4 5" key="1">
    <citation type="submission" date="2017-08" db="EMBL/GenBank/DDBJ databases">
        <title>Harnessing the power of phylogenomics to disentangle the directionality and signatures of interkingdom host jumping in the parasitic fungal genus Tolypocladium.</title>
        <authorList>
            <person name="Quandt C.A."/>
            <person name="Patterson W."/>
            <person name="Spatafora J.W."/>
        </authorList>
    </citation>
    <scope>NUCLEOTIDE SEQUENCE [LARGE SCALE GENOMIC DNA]</scope>
    <source>
        <strain evidence="4 5">CBS 113982</strain>
    </source>
</reference>